<dbReference type="InterPro" id="IPR045187">
    <property type="entry name" value="CcO_II"/>
</dbReference>
<dbReference type="Proteomes" id="UP000823775">
    <property type="component" value="Unassembled WGS sequence"/>
</dbReference>
<dbReference type="Pfam" id="PF00116">
    <property type="entry name" value="COX2"/>
    <property type="match status" value="1"/>
</dbReference>
<comment type="catalytic activity">
    <reaction evidence="12">
        <text>4 Fe(II)-[cytochrome c] + O2 + 8 H(+)(in) = 4 Fe(III)-[cytochrome c] + 2 H2O + 4 H(+)(out)</text>
        <dbReference type="Rhea" id="RHEA:11436"/>
        <dbReference type="Rhea" id="RHEA-COMP:10350"/>
        <dbReference type="Rhea" id="RHEA-COMP:14399"/>
        <dbReference type="ChEBI" id="CHEBI:15377"/>
        <dbReference type="ChEBI" id="CHEBI:15378"/>
        <dbReference type="ChEBI" id="CHEBI:15379"/>
        <dbReference type="ChEBI" id="CHEBI:29033"/>
        <dbReference type="ChEBI" id="CHEBI:29034"/>
        <dbReference type="EC" id="7.1.1.9"/>
    </reaction>
    <physiologicalReaction direction="left-to-right" evidence="12">
        <dbReference type="Rhea" id="RHEA:11437"/>
    </physiologicalReaction>
</comment>
<evidence type="ECO:0000256" key="12">
    <source>
        <dbReference type="ARBA" id="ARBA00049512"/>
    </source>
</evidence>
<dbReference type="InterPro" id="IPR002429">
    <property type="entry name" value="CcO_II-like_C"/>
</dbReference>
<organism evidence="14 15">
    <name type="scientific">Datura stramonium</name>
    <name type="common">Jimsonweed</name>
    <name type="synonym">Common thornapple</name>
    <dbReference type="NCBI Taxonomy" id="4076"/>
    <lineage>
        <taxon>Eukaryota</taxon>
        <taxon>Viridiplantae</taxon>
        <taxon>Streptophyta</taxon>
        <taxon>Embryophyta</taxon>
        <taxon>Tracheophyta</taxon>
        <taxon>Spermatophyta</taxon>
        <taxon>Magnoliopsida</taxon>
        <taxon>eudicotyledons</taxon>
        <taxon>Gunneridae</taxon>
        <taxon>Pentapetalae</taxon>
        <taxon>asterids</taxon>
        <taxon>lamiids</taxon>
        <taxon>Solanales</taxon>
        <taxon>Solanaceae</taxon>
        <taxon>Solanoideae</taxon>
        <taxon>Datureae</taxon>
        <taxon>Datura</taxon>
    </lineage>
</organism>
<evidence type="ECO:0000256" key="2">
    <source>
        <dbReference type="ARBA" id="ARBA00004370"/>
    </source>
</evidence>
<dbReference type="PANTHER" id="PTHR22888">
    <property type="entry name" value="CYTOCHROME C OXIDASE, SUBUNIT II"/>
    <property type="match status" value="1"/>
</dbReference>
<evidence type="ECO:0000256" key="4">
    <source>
        <dbReference type="ARBA" id="ARBA00012949"/>
    </source>
</evidence>
<keyword evidence="5" id="KW-0813">Transport</keyword>
<feature type="domain" description="Cytochrome oxidase subunit II copper A binding" evidence="13">
    <location>
        <begin position="1"/>
        <end position="122"/>
    </location>
</feature>
<dbReference type="InterPro" id="IPR008972">
    <property type="entry name" value="Cupredoxin"/>
</dbReference>
<protein>
    <recommendedName>
        <fullName evidence="4">cytochrome-c oxidase</fullName>
        <ecNumber evidence="4">7.1.1.9</ecNumber>
    </recommendedName>
    <alternativeName>
        <fullName evidence="11">Cytochrome c oxidase polypeptide II</fullName>
    </alternativeName>
</protein>
<dbReference type="PANTHER" id="PTHR22888:SF9">
    <property type="entry name" value="CYTOCHROME C OXIDASE SUBUNIT 2"/>
    <property type="match status" value="1"/>
</dbReference>
<name>A0ABS8W3W3_DATST</name>
<dbReference type="EC" id="7.1.1.9" evidence="4"/>
<evidence type="ECO:0000256" key="6">
    <source>
        <dbReference type="ARBA" id="ARBA00022723"/>
    </source>
</evidence>
<evidence type="ECO:0000313" key="14">
    <source>
        <dbReference type="EMBL" id="MCE2056160.1"/>
    </source>
</evidence>
<evidence type="ECO:0000256" key="5">
    <source>
        <dbReference type="ARBA" id="ARBA00022448"/>
    </source>
</evidence>
<evidence type="ECO:0000256" key="3">
    <source>
        <dbReference type="ARBA" id="ARBA00007866"/>
    </source>
</evidence>
<evidence type="ECO:0000259" key="13">
    <source>
        <dbReference type="PROSITE" id="PS50857"/>
    </source>
</evidence>
<dbReference type="InterPro" id="IPR034210">
    <property type="entry name" value="CcO_II_C"/>
</dbReference>
<reference evidence="14 15" key="1">
    <citation type="journal article" date="2021" name="BMC Genomics">
        <title>Datura genome reveals duplications of psychoactive alkaloid biosynthetic genes and high mutation rate following tissue culture.</title>
        <authorList>
            <person name="Rajewski A."/>
            <person name="Carter-House D."/>
            <person name="Stajich J."/>
            <person name="Litt A."/>
        </authorList>
    </citation>
    <scope>NUCLEOTIDE SEQUENCE [LARGE SCALE GENOMIC DNA]</scope>
    <source>
        <strain evidence="14">AR-01</strain>
    </source>
</reference>
<comment type="caution">
    <text evidence="14">The sequence shown here is derived from an EMBL/GenBank/DDBJ whole genome shotgun (WGS) entry which is preliminary data.</text>
</comment>
<dbReference type="PROSITE" id="PS50857">
    <property type="entry name" value="COX2_CUA"/>
    <property type="match status" value="1"/>
</dbReference>
<evidence type="ECO:0000313" key="15">
    <source>
        <dbReference type="Proteomes" id="UP000823775"/>
    </source>
</evidence>
<evidence type="ECO:0000256" key="11">
    <source>
        <dbReference type="ARBA" id="ARBA00031389"/>
    </source>
</evidence>
<gene>
    <name evidence="14" type="primary">COX2_2</name>
    <name evidence="14" type="ORF">HAX54_044135</name>
</gene>
<evidence type="ECO:0000256" key="9">
    <source>
        <dbReference type="ARBA" id="ARBA00023008"/>
    </source>
</evidence>
<evidence type="ECO:0000256" key="7">
    <source>
        <dbReference type="ARBA" id="ARBA00022967"/>
    </source>
</evidence>
<dbReference type="EMBL" id="JACEIK010006691">
    <property type="protein sequence ID" value="MCE2056160.1"/>
    <property type="molecule type" value="Genomic_DNA"/>
</dbReference>
<comment type="similarity">
    <text evidence="3">Belongs to the cytochrome c oxidase subunit 2 family.</text>
</comment>
<dbReference type="SUPFAM" id="SSF49503">
    <property type="entry name" value="Cupredoxins"/>
    <property type="match status" value="1"/>
</dbReference>
<evidence type="ECO:0000256" key="8">
    <source>
        <dbReference type="ARBA" id="ARBA00022982"/>
    </source>
</evidence>
<dbReference type="InterPro" id="IPR001505">
    <property type="entry name" value="Copper_CuA"/>
</dbReference>
<evidence type="ECO:0000256" key="1">
    <source>
        <dbReference type="ARBA" id="ARBA00001935"/>
    </source>
</evidence>
<comment type="cofactor">
    <cofactor evidence="1">
        <name>Cu cation</name>
        <dbReference type="ChEBI" id="CHEBI:23378"/>
    </cofactor>
</comment>
<sequence length="401" mass="44665">MRAPDYNSSDEQSLTFDSYTIPEDDLELGQSRLLEVDNRVVLPAKSHIRFIVTFKDVPHSCWDVPSLGVKCDAVPGRLNQTSISVQREGVYYGQCSEICGTNHAFMPIVVEAVPCERLWVSDPPLLLRQYLLALLAATFSQSTPNQSSQCACSVLLFDEMDAVGEVGKEGFATDGLSVREEGFSFFSFHCLTRFALQGRKASVQVEKGRPFMYKEYRDKFGMLAERRLVCSGSHRLAKAKTELSFTDYIRSEISTSNTMRAGTGISTIEAAKGACVLVTYEEVLLIKVSFKLPVTAYPKTDQRHRAWDTQAGEPILPRRPNERNFFKGKAIQGLLAFLLMRGTSLSSFMHRERSSVGKALLVYPTTALSLYLSRALPHSFAGLNSTLSSLFARVTHGRPTR</sequence>
<evidence type="ECO:0000256" key="10">
    <source>
        <dbReference type="ARBA" id="ARBA00023136"/>
    </source>
</evidence>
<keyword evidence="15" id="KW-1185">Reference proteome</keyword>
<keyword evidence="9" id="KW-0186">Copper</keyword>
<keyword evidence="7" id="KW-1278">Translocase</keyword>
<accession>A0ABS8W3W3</accession>
<keyword evidence="6" id="KW-0479">Metal-binding</keyword>
<dbReference type="CDD" id="cd13912">
    <property type="entry name" value="CcO_II_C"/>
    <property type="match status" value="1"/>
</dbReference>
<dbReference type="PROSITE" id="PS00078">
    <property type="entry name" value="COX2"/>
    <property type="match status" value="1"/>
</dbReference>
<comment type="subcellular location">
    <subcellularLocation>
        <location evidence="2">Membrane</location>
    </subcellularLocation>
</comment>
<dbReference type="Gene3D" id="2.60.40.420">
    <property type="entry name" value="Cupredoxins - blue copper proteins"/>
    <property type="match status" value="1"/>
</dbReference>
<keyword evidence="8" id="KW-0249">Electron transport</keyword>
<proteinExistence type="inferred from homology"/>
<dbReference type="PRINTS" id="PR01166">
    <property type="entry name" value="CYCOXIDASEII"/>
</dbReference>
<keyword evidence="10" id="KW-0472">Membrane</keyword>